<evidence type="ECO:0000313" key="6">
    <source>
        <dbReference type="Proteomes" id="UP001589867"/>
    </source>
</evidence>
<dbReference type="SMART" id="SM00342">
    <property type="entry name" value="HTH_ARAC"/>
    <property type="match status" value="1"/>
</dbReference>
<protein>
    <submittedName>
        <fullName evidence="5">Helix-turn-helix domain-containing protein</fullName>
    </submittedName>
</protein>
<dbReference type="PANTHER" id="PTHR46796">
    <property type="entry name" value="HTH-TYPE TRANSCRIPTIONAL ACTIVATOR RHAS-RELATED"/>
    <property type="match status" value="1"/>
</dbReference>
<comment type="caution">
    <text evidence="5">The sequence shown here is derived from an EMBL/GenBank/DDBJ whole genome shotgun (WGS) entry which is preliminary data.</text>
</comment>
<dbReference type="EMBL" id="JBHLUH010000009">
    <property type="protein sequence ID" value="MFC0527551.1"/>
    <property type="molecule type" value="Genomic_DNA"/>
</dbReference>
<organism evidence="5 6">
    <name type="scientific">Phytohabitans kaempferiae</name>
    <dbReference type="NCBI Taxonomy" id="1620943"/>
    <lineage>
        <taxon>Bacteria</taxon>
        <taxon>Bacillati</taxon>
        <taxon>Actinomycetota</taxon>
        <taxon>Actinomycetes</taxon>
        <taxon>Micromonosporales</taxon>
        <taxon>Micromonosporaceae</taxon>
    </lineage>
</organism>
<keyword evidence="1" id="KW-0805">Transcription regulation</keyword>
<sequence length="324" mass="34701">MSSSAAVVHHDELRTRDRDLAVEAINGIVAHQAKVTFEDPAAVDLRVRSSTYGAFGAHLIRAAGVRYVAATDPMDFLACGFVAEGGALVRMRGREVALPRDEGFLHPVGEPSDGEYGNTSVALVRLPVGLTAEVAEAATGVPAADLRFESMTPVSASMRRYWAATAAYVCRQLTTSELDVPPLMADQLVRLTVSALLTVFPNTTMTMAHLPGTGRVAPAVVRRAVAFVDGHADKPMTVADIAAAAGIGPRALQEAFRRHLDITPMAYLRRVRLERVHRDLQTANPAAGATVAAIARRWGFGSLSRFAGDYRTSYGQSPSRTLHT</sequence>
<dbReference type="PROSITE" id="PS01124">
    <property type="entry name" value="HTH_ARAC_FAMILY_2"/>
    <property type="match status" value="1"/>
</dbReference>
<dbReference type="Proteomes" id="UP001589867">
    <property type="component" value="Unassembled WGS sequence"/>
</dbReference>
<evidence type="ECO:0000259" key="4">
    <source>
        <dbReference type="PROSITE" id="PS01124"/>
    </source>
</evidence>
<dbReference type="InterPro" id="IPR018060">
    <property type="entry name" value="HTH_AraC"/>
</dbReference>
<reference evidence="5 6" key="1">
    <citation type="submission" date="2024-09" db="EMBL/GenBank/DDBJ databases">
        <authorList>
            <person name="Sun Q."/>
            <person name="Mori K."/>
        </authorList>
    </citation>
    <scope>NUCLEOTIDE SEQUENCE [LARGE SCALE GENOMIC DNA]</scope>
    <source>
        <strain evidence="5 6">TBRC 3947</strain>
    </source>
</reference>
<dbReference type="PANTHER" id="PTHR46796:SF12">
    <property type="entry name" value="HTH-TYPE DNA-BINDING TRANSCRIPTIONAL ACTIVATOR EUTR"/>
    <property type="match status" value="1"/>
</dbReference>
<dbReference type="RefSeq" id="WP_377247674.1">
    <property type="nucleotide sequence ID" value="NZ_JBHLUH010000009.1"/>
</dbReference>
<dbReference type="Pfam" id="PF12833">
    <property type="entry name" value="HTH_18"/>
    <property type="match status" value="1"/>
</dbReference>
<accession>A0ABV6LYR3</accession>
<evidence type="ECO:0000313" key="5">
    <source>
        <dbReference type="EMBL" id="MFC0527551.1"/>
    </source>
</evidence>
<evidence type="ECO:0000256" key="2">
    <source>
        <dbReference type="ARBA" id="ARBA00023125"/>
    </source>
</evidence>
<gene>
    <name evidence="5" type="ORF">ACFFIA_07755</name>
</gene>
<feature type="domain" description="HTH araC/xylS-type" evidence="4">
    <location>
        <begin position="222"/>
        <end position="324"/>
    </location>
</feature>
<dbReference type="InterPro" id="IPR009057">
    <property type="entry name" value="Homeodomain-like_sf"/>
</dbReference>
<evidence type="ECO:0000256" key="3">
    <source>
        <dbReference type="ARBA" id="ARBA00023163"/>
    </source>
</evidence>
<keyword evidence="6" id="KW-1185">Reference proteome</keyword>
<keyword evidence="3" id="KW-0804">Transcription</keyword>
<dbReference type="Gene3D" id="1.10.10.60">
    <property type="entry name" value="Homeodomain-like"/>
    <property type="match status" value="1"/>
</dbReference>
<dbReference type="InterPro" id="IPR050204">
    <property type="entry name" value="AraC_XylS_family_regulators"/>
</dbReference>
<evidence type="ECO:0000256" key="1">
    <source>
        <dbReference type="ARBA" id="ARBA00023015"/>
    </source>
</evidence>
<dbReference type="InterPro" id="IPR035418">
    <property type="entry name" value="AraC-bd_2"/>
</dbReference>
<proteinExistence type="predicted"/>
<dbReference type="SUPFAM" id="SSF46689">
    <property type="entry name" value="Homeodomain-like"/>
    <property type="match status" value="2"/>
</dbReference>
<keyword evidence="2" id="KW-0238">DNA-binding</keyword>
<name>A0ABV6LYR3_9ACTN</name>
<dbReference type="Pfam" id="PF14525">
    <property type="entry name" value="AraC_binding_2"/>
    <property type="match status" value="1"/>
</dbReference>